<comment type="caution">
    <text evidence="2">The sequence shown here is derived from an EMBL/GenBank/DDBJ whole genome shotgun (WGS) entry which is preliminary data.</text>
</comment>
<dbReference type="InterPro" id="IPR010753">
    <property type="entry name" value="DUF1330"/>
</dbReference>
<name>A0ABT1Z068_9RHOB</name>
<dbReference type="Proteomes" id="UP001165396">
    <property type="component" value="Unassembled WGS sequence"/>
</dbReference>
<dbReference type="RefSeq" id="WP_258294239.1">
    <property type="nucleotide sequence ID" value="NZ_JANKJG010000005.1"/>
</dbReference>
<dbReference type="EMBL" id="JANKJG010000005">
    <property type="protein sequence ID" value="MCR8826532.1"/>
    <property type="molecule type" value="Genomic_DNA"/>
</dbReference>
<dbReference type="Pfam" id="PF07045">
    <property type="entry name" value="DUF1330"/>
    <property type="match status" value="1"/>
</dbReference>
<accession>A0ABT1Z068</accession>
<dbReference type="PANTHER" id="PTHR41521:SF4">
    <property type="entry name" value="BLR0684 PROTEIN"/>
    <property type="match status" value="1"/>
</dbReference>
<evidence type="ECO:0000313" key="2">
    <source>
        <dbReference type="EMBL" id="MCR8826532.1"/>
    </source>
</evidence>
<feature type="domain" description="DUF1330" evidence="1">
    <location>
        <begin position="3"/>
        <end position="95"/>
    </location>
</feature>
<dbReference type="Gene3D" id="3.30.70.100">
    <property type="match status" value="1"/>
</dbReference>
<dbReference type="SUPFAM" id="SSF54909">
    <property type="entry name" value="Dimeric alpha+beta barrel"/>
    <property type="match status" value="1"/>
</dbReference>
<protein>
    <submittedName>
        <fullName evidence="2">DUF1330 domain-containing protein</fullName>
    </submittedName>
</protein>
<evidence type="ECO:0000313" key="3">
    <source>
        <dbReference type="Proteomes" id="UP001165396"/>
    </source>
</evidence>
<gene>
    <name evidence="2" type="ORF">NTA49_08280</name>
</gene>
<dbReference type="InterPro" id="IPR011008">
    <property type="entry name" value="Dimeric_a/b-barrel"/>
</dbReference>
<organism evidence="2 3">
    <name type="scientific">Pseudosulfitobacter koreensis</name>
    <dbReference type="NCBI Taxonomy" id="2968472"/>
    <lineage>
        <taxon>Bacteria</taxon>
        <taxon>Pseudomonadati</taxon>
        <taxon>Pseudomonadota</taxon>
        <taxon>Alphaproteobacteria</taxon>
        <taxon>Rhodobacterales</taxon>
        <taxon>Roseobacteraceae</taxon>
        <taxon>Pseudosulfitobacter</taxon>
    </lineage>
</organism>
<keyword evidence="3" id="KW-1185">Reference proteome</keyword>
<sequence>MTALFVIELSVKDPDALKEYGSQTPPLLEKFGGTLLMKGKPELVFETNAGDVKYGMLVIFQFPTKEQAEGWYACDEYQALIPVRDKAMDCTFRILA</sequence>
<proteinExistence type="predicted"/>
<reference evidence="2" key="1">
    <citation type="submission" date="2022-07" db="EMBL/GenBank/DDBJ databases">
        <title>Pseudosulfitobacter sp. strain AP-MA-4, whole genome sequence.</title>
        <authorList>
            <person name="Jiang Y."/>
        </authorList>
    </citation>
    <scope>NUCLEOTIDE SEQUENCE</scope>
    <source>
        <strain evidence="2">AP-MA-4</strain>
    </source>
</reference>
<dbReference type="PANTHER" id="PTHR41521">
    <property type="match status" value="1"/>
</dbReference>
<evidence type="ECO:0000259" key="1">
    <source>
        <dbReference type="Pfam" id="PF07045"/>
    </source>
</evidence>